<feature type="chain" id="PRO_5022068670" evidence="1">
    <location>
        <begin position="31"/>
        <end position="299"/>
    </location>
</feature>
<dbReference type="GO" id="GO:0008237">
    <property type="term" value="F:metallopeptidase activity"/>
    <property type="evidence" value="ECO:0007669"/>
    <property type="project" value="UniProtKB-KW"/>
</dbReference>
<keyword evidence="4" id="KW-1185">Reference proteome</keyword>
<dbReference type="InterPro" id="IPR036034">
    <property type="entry name" value="PDZ_sf"/>
</dbReference>
<dbReference type="Pfam" id="PF13180">
    <property type="entry name" value="PDZ_2"/>
    <property type="match status" value="1"/>
</dbReference>
<reference evidence="3 4" key="1">
    <citation type="submission" date="2019-02" db="EMBL/GenBank/DDBJ databases">
        <title>Deep-cultivation of Planctomycetes and their phenomic and genomic characterization uncovers novel biology.</title>
        <authorList>
            <person name="Wiegand S."/>
            <person name="Jogler M."/>
            <person name="Boedeker C."/>
            <person name="Pinto D."/>
            <person name="Vollmers J."/>
            <person name="Rivas-Marin E."/>
            <person name="Kohn T."/>
            <person name="Peeters S.H."/>
            <person name="Heuer A."/>
            <person name="Rast P."/>
            <person name="Oberbeckmann S."/>
            <person name="Bunk B."/>
            <person name="Jeske O."/>
            <person name="Meyerdierks A."/>
            <person name="Storesund J.E."/>
            <person name="Kallscheuer N."/>
            <person name="Luecker S."/>
            <person name="Lage O.M."/>
            <person name="Pohl T."/>
            <person name="Merkel B.J."/>
            <person name="Hornburger P."/>
            <person name="Mueller R.-W."/>
            <person name="Bruemmer F."/>
            <person name="Labrenz M."/>
            <person name="Spormann A.M."/>
            <person name="Op den Camp H."/>
            <person name="Overmann J."/>
            <person name="Amann R."/>
            <person name="Jetten M.S.M."/>
            <person name="Mascher T."/>
            <person name="Medema M.H."/>
            <person name="Devos D.P."/>
            <person name="Kaster A.-K."/>
            <person name="Ovreas L."/>
            <person name="Rohde M."/>
            <person name="Galperin M.Y."/>
            <person name="Jogler C."/>
        </authorList>
    </citation>
    <scope>NUCLEOTIDE SEQUENCE [LARGE SCALE GENOMIC DNA]</scope>
    <source>
        <strain evidence="3 4">Pla85_3_4</strain>
    </source>
</reference>
<dbReference type="EC" id="3.4.24.-" evidence="3"/>
<dbReference type="GO" id="GO:0006508">
    <property type="term" value="P:proteolysis"/>
    <property type="evidence" value="ECO:0007669"/>
    <property type="project" value="UniProtKB-KW"/>
</dbReference>
<evidence type="ECO:0000313" key="4">
    <source>
        <dbReference type="Proteomes" id="UP000317648"/>
    </source>
</evidence>
<evidence type="ECO:0000256" key="1">
    <source>
        <dbReference type="SAM" id="SignalP"/>
    </source>
</evidence>
<evidence type="ECO:0000313" key="3">
    <source>
        <dbReference type="EMBL" id="QDU93566.1"/>
    </source>
</evidence>
<name>A0A518DP08_9BACT</name>
<dbReference type="Gene3D" id="2.30.42.10">
    <property type="match status" value="1"/>
</dbReference>
<dbReference type="RefSeq" id="WP_197443048.1">
    <property type="nucleotide sequence ID" value="NZ_CP036433.1"/>
</dbReference>
<dbReference type="InterPro" id="IPR001478">
    <property type="entry name" value="PDZ"/>
</dbReference>
<accession>A0A518DP08</accession>
<evidence type="ECO:0000259" key="2">
    <source>
        <dbReference type="PROSITE" id="PS50106"/>
    </source>
</evidence>
<keyword evidence="3" id="KW-0378">Hydrolase</keyword>
<dbReference type="EMBL" id="CP036433">
    <property type="protein sequence ID" value="QDU93566.1"/>
    <property type="molecule type" value="Genomic_DNA"/>
</dbReference>
<keyword evidence="3" id="KW-0482">Metalloprotease</keyword>
<proteinExistence type="predicted"/>
<protein>
    <submittedName>
        <fullName evidence="3">Zinc metalloprotease</fullName>
        <ecNumber evidence="3">3.4.24.-</ecNumber>
    </submittedName>
</protein>
<dbReference type="KEGG" id="lcre:Pla8534_13460"/>
<organism evidence="3 4">
    <name type="scientific">Lignipirellula cremea</name>
    <dbReference type="NCBI Taxonomy" id="2528010"/>
    <lineage>
        <taxon>Bacteria</taxon>
        <taxon>Pseudomonadati</taxon>
        <taxon>Planctomycetota</taxon>
        <taxon>Planctomycetia</taxon>
        <taxon>Pirellulales</taxon>
        <taxon>Pirellulaceae</taxon>
        <taxon>Lignipirellula</taxon>
    </lineage>
</organism>
<dbReference type="CDD" id="cd23081">
    <property type="entry name" value="cpPDZ_EcRseP-like"/>
    <property type="match status" value="1"/>
</dbReference>
<feature type="domain" description="PDZ" evidence="2">
    <location>
        <begin position="55"/>
        <end position="107"/>
    </location>
</feature>
<dbReference type="AlphaFoldDB" id="A0A518DP08"/>
<dbReference type="SMART" id="SM00228">
    <property type="entry name" value="PDZ"/>
    <property type="match status" value="1"/>
</dbReference>
<feature type="signal peptide" evidence="1">
    <location>
        <begin position="1"/>
        <end position="30"/>
    </location>
</feature>
<dbReference type="Proteomes" id="UP000317648">
    <property type="component" value="Chromosome"/>
</dbReference>
<dbReference type="PROSITE" id="PS50106">
    <property type="entry name" value="PDZ"/>
    <property type="match status" value="1"/>
</dbReference>
<sequence precursor="true">MSCSQSKIIGPGFACAAVLGAWLLALPAIAAEEQPKEPVAEAAPDVDPAPTDAPGYWLGVACVAQIDAPGVSLMHVVPDSPADQAGLQPGDILLQLGDQQLNTVRDLVDAVAGLQGNKATLQYSRQGEPQKVEMQPVQRPAQADLPGLDHARMETWRRARELANNFAGPNQGRRLFLHPGMMLPPPAVFGALPEGVEIRIEGRGQEPARIVITDGDKTYETTADKLHELPPAASQLFFGQPALPLTDDALPAPELRFHRFRWSPPPGPSDEAVDELREQVEALRSAVEKLQQPPSPKND</sequence>
<dbReference type="SUPFAM" id="SSF50156">
    <property type="entry name" value="PDZ domain-like"/>
    <property type="match status" value="1"/>
</dbReference>
<keyword evidence="3" id="KW-0645">Protease</keyword>
<keyword evidence="1" id="KW-0732">Signal</keyword>
<gene>
    <name evidence="3" type="ORF">Pla8534_13460</name>
</gene>